<dbReference type="Proteomes" id="UP001529256">
    <property type="component" value="Unassembled WGS sequence"/>
</dbReference>
<evidence type="ECO:0000313" key="1">
    <source>
        <dbReference type="EMBL" id="MDM8271100.1"/>
    </source>
</evidence>
<proteinExistence type="predicted"/>
<accession>A0ABT7V3D5</accession>
<evidence type="ECO:0000313" key="2">
    <source>
        <dbReference type="Proteomes" id="UP001529256"/>
    </source>
</evidence>
<organism evidence="1 2">
    <name type="scientific">Thermophilibacter provencensis</name>
    <dbReference type="NCBI Taxonomy" id="1852386"/>
    <lineage>
        <taxon>Bacteria</taxon>
        <taxon>Bacillati</taxon>
        <taxon>Actinomycetota</taxon>
        <taxon>Coriobacteriia</taxon>
        <taxon>Coriobacteriales</taxon>
        <taxon>Atopobiaceae</taxon>
        <taxon>Thermophilibacter</taxon>
    </lineage>
</organism>
<gene>
    <name evidence="1" type="ORF">QUW25_05365</name>
</gene>
<reference evidence="1" key="1">
    <citation type="submission" date="2023-06" db="EMBL/GenBank/DDBJ databases">
        <title>Identification and characterization of horizontal gene transfer across gut microbiota members of farm animals based on homology search.</title>
        <authorList>
            <person name="Schwarzerova J."/>
            <person name="Nykrynova M."/>
            <person name="Jureckova K."/>
            <person name="Cejkova D."/>
            <person name="Rychlik I."/>
        </authorList>
    </citation>
    <scope>NUCLEOTIDE SEQUENCE</scope>
    <source>
        <strain evidence="1">153_Feed</strain>
    </source>
</reference>
<comment type="caution">
    <text evidence="1">The sequence shown here is derived from an EMBL/GenBank/DDBJ whole genome shotgun (WGS) entry which is preliminary data.</text>
</comment>
<dbReference type="EMBL" id="JAUDEA010000006">
    <property type="protein sequence ID" value="MDM8271100.1"/>
    <property type="molecule type" value="Genomic_DNA"/>
</dbReference>
<protein>
    <submittedName>
        <fullName evidence="1">Uncharacterized protein</fullName>
    </submittedName>
</protein>
<reference evidence="1" key="2">
    <citation type="submission" date="2023-06" db="EMBL/GenBank/DDBJ databases">
        <authorList>
            <person name="Zeman M."/>
            <person name="Kubasova T."/>
            <person name="Jahodarova E."/>
            <person name="Nykrynova M."/>
            <person name="Rychlik I."/>
        </authorList>
    </citation>
    <scope>NUCLEOTIDE SEQUENCE</scope>
    <source>
        <strain evidence="1">153_Feed</strain>
    </source>
</reference>
<keyword evidence="2" id="KW-1185">Reference proteome</keyword>
<name>A0ABT7V3D5_9ACTN</name>
<sequence length="233" mass="26212">MRRCTTTIGDVLDQARAPYTHMDEKDTELFYSTMNALLVYANERLGVVDPALVHERPESPTMLYTQGGRVAEALWRHRALVDDFVRENPAGLSDEALACALPWRHALRDMFTCVDANEDRLVIMNRDRLFVVGAMQDPADSHVHHIPSLQLLVLLPFKGGIVTDGKTLHLSPRPRPEALPLIAEQLRDLCAHPLVESAEQLLDYARDIPDAENRVSPRFQRTVDQAFSQGLLA</sequence>
<dbReference type="RefSeq" id="WP_289511190.1">
    <property type="nucleotide sequence ID" value="NZ_JAUDEA010000006.1"/>
</dbReference>